<dbReference type="HOGENOM" id="CLU_806926_0_0_1"/>
<evidence type="ECO:0000256" key="1">
    <source>
        <dbReference type="SAM" id="MobiDB-lite"/>
    </source>
</evidence>
<dbReference type="Proteomes" id="UP000054485">
    <property type="component" value="Unassembled WGS sequence"/>
</dbReference>
<reference evidence="3" key="2">
    <citation type="submission" date="2015-01" db="EMBL/GenBank/DDBJ databases">
        <title>Evolutionary Origins and Diversification of the Mycorrhizal Mutualists.</title>
        <authorList>
            <consortium name="DOE Joint Genome Institute"/>
            <consortium name="Mycorrhizal Genomics Consortium"/>
            <person name="Kohler A."/>
            <person name="Kuo A."/>
            <person name="Nagy L.G."/>
            <person name="Floudas D."/>
            <person name="Copeland A."/>
            <person name="Barry K.W."/>
            <person name="Cichocki N."/>
            <person name="Veneault-Fourrey C."/>
            <person name="LaButti K."/>
            <person name="Lindquist E.A."/>
            <person name="Lipzen A."/>
            <person name="Lundell T."/>
            <person name="Morin E."/>
            <person name="Murat C."/>
            <person name="Riley R."/>
            <person name="Ohm R."/>
            <person name="Sun H."/>
            <person name="Tunlid A."/>
            <person name="Henrissat B."/>
            <person name="Grigoriev I.V."/>
            <person name="Hibbett D.S."/>
            <person name="Martin F."/>
        </authorList>
    </citation>
    <scope>NUCLEOTIDE SEQUENCE [LARGE SCALE GENOMIC DNA]</scope>
    <source>
        <strain evidence="3">UH-Slu-Lm8-n1</strain>
    </source>
</reference>
<evidence type="ECO:0000313" key="2">
    <source>
        <dbReference type="EMBL" id="KIK39301.1"/>
    </source>
</evidence>
<dbReference type="OrthoDB" id="10631557at2759"/>
<proteinExistence type="predicted"/>
<sequence length="344" mass="38865">MSLLVWWSHESAATGAKLLTLYRERTAEDIQPVWREEAAPSIYELAIQRASLNSPSQDKTHSSALRLLLITMPVAPNVPLRFGPPSPETPIPSLRERIARLKRKRRSSSSESSDYDNLDDETEEEEESQSSAEVQDQPRLFIRIPKRRTDTAKDDNSNGGNEVKQEEDSQNLAEEAQAVLGQPRLFIGIRLPKRETDTVKDDNSSDICHVQITRPATPLSETNTFAPTTAIHIQSPQEEDSDDFEYVDFCDPWEQLNRQKDPWADLPQFPQSDPEPYCPPQPSAVPKTHRQNYARSQHEYNPGYHANTPSGAYYSQPLAVVQAPLQGNALPQHGNYRAPSHSYQ</sequence>
<feature type="region of interest" description="Disordered" evidence="1">
    <location>
        <begin position="325"/>
        <end position="344"/>
    </location>
</feature>
<feature type="region of interest" description="Disordered" evidence="1">
    <location>
        <begin position="261"/>
        <end position="312"/>
    </location>
</feature>
<dbReference type="InParanoid" id="A0A0D0AC04"/>
<organism evidence="2 3">
    <name type="scientific">Suillus luteus UH-Slu-Lm8-n1</name>
    <dbReference type="NCBI Taxonomy" id="930992"/>
    <lineage>
        <taxon>Eukaryota</taxon>
        <taxon>Fungi</taxon>
        <taxon>Dikarya</taxon>
        <taxon>Basidiomycota</taxon>
        <taxon>Agaricomycotina</taxon>
        <taxon>Agaricomycetes</taxon>
        <taxon>Agaricomycetidae</taxon>
        <taxon>Boletales</taxon>
        <taxon>Suillineae</taxon>
        <taxon>Suillaceae</taxon>
        <taxon>Suillus</taxon>
    </lineage>
</organism>
<protein>
    <submittedName>
        <fullName evidence="2">Unplaced genomic scaffold CY34scaffold_218, whole genome shotgun sequence</fullName>
    </submittedName>
</protein>
<evidence type="ECO:0000313" key="3">
    <source>
        <dbReference type="Proteomes" id="UP000054485"/>
    </source>
</evidence>
<dbReference type="AlphaFoldDB" id="A0A0D0AC04"/>
<accession>A0A0D0AC04</accession>
<keyword evidence="3" id="KW-1185">Reference proteome</keyword>
<feature type="compositionally biased region" description="Acidic residues" evidence="1">
    <location>
        <begin position="113"/>
        <end position="128"/>
    </location>
</feature>
<feature type="compositionally biased region" description="Basic and acidic residues" evidence="1">
    <location>
        <begin position="147"/>
        <end position="156"/>
    </location>
</feature>
<name>A0A0D0AC04_9AGAM</name>
<gene>
    <name evidence="2" type="ORF">CY34DRAFT_14486</name>
</gene>
<feature type="region of interest" description="Disordered" evidence="1">
    <location>
        <begin position="101"/>
        <end position="172"/>
    </location>
</feature>
<reference evidence="2 3" key="1">
    <citation type="submission" date="2014-04" db="EMBL/GenBank/DDBJ databases">
        <authorList>
            <consortium name="DOE Joint Genome Institute"/>
            <person name="Kuo A."/>
            <person name="Ruytinx J."/>
            <person name="Rineau F."/>
            <person name="Colpaert J."/>
            <person name="Kohler A."/>
            <person name="Nagy L.G."/>
            <person name="Floudas D."/>
            <person name="Copeland A."/>
            <person name="Barry K.W."/>
            <person name="Cichocki N."/>
            <person name="Veneault-Fourrey C."/>
            <person name="LaButti K."/>
            <person name="Lindquist E.A."/>
            <person name="Lipzen A."/>
            <person name="Lundell T."/>
            <person name="Morin E."/>
            <person name="Murat C."/>
            <person name="Sun H."/>
            <person name="Tunlid A."/>
            <person name="Henrissat B."/>
            <person name="Grigoriev I.V."/>
            <person name="Hibbett D.S."/>
            <person name="Martin F."/>
            <person name="Nordberg H.P."/>
            <person name="Cantor M.N."/>
            <person name="Hua S.X."/>
        </authorList>
    </citation>
    <scope>NUCLEOTIDE SEQUENCE [LARGE SCALE GENOMIC DNA]</scope>
    <source>
        <strain evidence="2 3">UH-Slu-Lm8-n1</strain>
    </source>
</reference>
<dbReference type="EMBL" id="KN835349">
    <property type="protein sequence ID" value="KIK39301.1"/>
    <property type="molecule type" value="Genomic_DNA"/>
</dbReference>